<dbReference type="AlphaFoldDB" id="A0A928VSN1"/>
<dbReference type="EMBL" id="JADEXN010000022">
    <property type="protein sequence ID" value="MBE9039649.1"/>
    <property type="molecule type" value="Genomic_DNA"/>
</dbReference>
<organism evidence="2 3">
    <name type="scientific">Zarconia navalis LEGE 11467</name>
    <dbReference type="NCBI Taxonomy" id="1828826"/>
    <lineage>
        <taxon>Bacteria</taxon>
        <taxon>Bacillati</taxon>
        <taxon>Cyanobacteriota</taxon>
        <taxon>Cyanophyceae</taxon>
        <taxon>Oscillatoriophycideae</taxon>
        <taxon>Oscillatoriales</taxon>
        <taxon>Oscillatoriales incertae sedis</taxon>
        <taxon>Zarconia</taxon>
        <taxon>Zarconia navalis</taxon>
    </lineage>
</organism>
<evidence type="ECO:0000313" key="2">
    <source>
        <dbReference type="EMBL" id="MBE9039649.1"/>
    </source>
</evidence>
<gene>
    <name evidence="2" type="ORF">IQ235_02420</name>
</gene>
<feature type="domain" description="Phytase-like" evidence="1">
    <location>
        <begin position="59"/>
        <end position="377"/>
    </location>
</feature>
<comment type="caution">
    <text evidence="2">The sequence shown here is derived from an EMBL/GenBank/DDBJ whole genome shotgun (WGS) entry which is preliminary data.</text>
</comment>
<keyword evidence="3" id="KW-1185">Reference proteome</keyword>
<dbReference type="PANTHER" id="PTHR37957">
    <property type="entry name" value="BLR7070 PROTEIN"/>
    <property type="match status" value="1"/>
</dbReference>
<accession>A0A928VSN1</accession>
<sequence>MPHLLTALSCLRRLVAIALVSLLVACSLPQVQARDRIFLDLSLEFLDEYQLKDTKFEATPVGGLSALTYDRAEDRFYAICDDRGNLAPSRFYSLNITFNAENDDEISIDTIAIEDVTTLKNEDGEPYVAGSIDPEGIALTPNRTAVISSEGVASEAIEPFVGEYDLTTGELVQTFPLPPYYAPDAAGELQTVGVQNNLGFEALTLNFGGTIANGEPFRVFAATESALLQDVENIDELADPPPEGAKARLLHYLVTEGRPQILAEHLYRLDPPPFLAVNGLTELVSVDGGGHFLSLERSFGVGGNGAKIFQLALGDANDIAGSETLTGDVSGVRSIRNELLLDLGELDITLDNLEGMTLGPRLPDGSQSLLLVSDDNFSENQMTQFLLFRLK</sequence>
<reference evidence="2" key="1">
    <citation type="submission" date="2020-10" db="EMBL/GenBank/DDBJ databases">
        <authorList>
            <person name="Castelo-Branco R."/>
            <person name="Eusebio N."/>
            <person name="Adriana R."/>
            <person name="Vieira A."/>
            <person name="Brugerolle De Fraissinette N."/>
            <person name="Rezende De Castro R."/>
            <person name="Schneider M.P."/>
            <person name="Vasconcelos V."/>
            <person name="Leao P.N."/>
        </authorList>
    </citation>
    <scope>NUCLEOTIDE SEQUENCE</scope>
    <source>
        <strain evidence="2">LEGE 11467</strain>
    </source>
</reference>
<proteinExistence type="predicted"/>
<dbReference type="Proteomes" id="UP000621799">
    <property type="component" value="Unassembled WGS sequence"/>
</dbReference>
<dbReference type="PANTHER" id="PTHR37957:SF1">
    <property type="entry name" value="PHYTASE-LIKE DOMAIN-CONTAINING PROTEIN"/>
    <property type="match status" value="1"/>
</dbReference>
<protein>
    <submittedName>
        <fullName evidence="2">Esterase-like activity of phytase family protein</fullName>
    </submittedName>
</protein>
<evidence type="ECO:0000313" key="3">
    <source>
        <dbReference type="Proteomes" id="UP000621799"/>
    </source>
</evidence>
<dbReference type="Pfam" id="PF13449">
    <property type="entry name" value="Phytase-like"/>
    <property type="match status" value="1"/>
</dbReference>
<dbReference type="InterPro" id="IPR027372">
    <property type="entry name" value="Phytase-like_dom"/>
</dbReference>
<name>A0A928VSN1_9CYAN</name>
<evidence type="ECO:0000259" key="1">
    <source>
        <dbReference type="Pfam" id="PF13449"/>
    </source>
</evidence>
<dbReference type="RefSeq" id="WP_264319908.1">
    <property type="nucleotide sequence ID" value="NZ_JADEXN010000022.1"/>
</dbReference>